<evidence type="ECO:0000313" key="1">
    <source>
        <dbReference type="EMBL" id="MEI1246533.1"/>
    </source>
</evidence>
<sequence>MDENEHSSFIPDGASEPLFFDVFLGSLCRRIEDWLQNNTGSVAG</sequence>
<comment type="caution">
    <text evidence="1">The sequence shown here is derived from an EMBL/GenBank/DDBJ whole genome shotgun (WGS) entry which is preliminary data.</text>
</comment>
<protein>
    <submittedName>
        <fullName evidence="1">Uncharacterized protein</fullName>
    </submittedName>
</protein>
<accession>A0ABU8CEB6</accession>
<name>A0ABU8CEB6_9HYPH</name>
<organism evidence="1 2">
    <name type="scientific">Rhizobium aouanii</name>
    <dbReference type="NCBI Taxonomy" id="3118145"/>
    <lineage>
        <taxon>Bacteria</taxon>
        <taxon>Pseudomonadati</taxon>
        <taxon>Pseudomonadota</taxon>
        <taxon>Alphaproteobacteria</taxon>
        <taxon>Hyphomicrobiales</taxon>
        <taxon>Rhizobiaceae</taxon>
        <taxon>Rhizobium/Agrobacterium group</taxon>
        <taxon>Rhizobium</taxon>
    </lineage>
</organism>
<gene>
    <name evidence="1" type="ORF">V8Q02_00615</name>
</gene>
<dbReference type="Proteomes" id="UP001531129">
    <property type="component" value="Unassembled WGS sequence"/>
</dbReference>
<evidence type="ECO:0000313" key="2">
    <source>
        <dbReference type="Proteomes" id="UP001531129"/>
    </source>
</evidence>
<dbReference type="RefSeq" id="WP_335910582.1">
    <property type="nucleotide sequence ID" value="NZ_JBAMYB010000001.1"/>
</dbReference>
<dbReference type="EMBL" id="JBAMYC010000001">
    <property type="protein sequence ID" value="MEI1246533.1"/>
    <property type="molecule type" value="Genomic_DNA"/>
</dbReference>
<reference evidence="1 2" key="1">
    <citation type="submission" date="2024-01" db="EMBL/GenBank/DDBJ databases">
        <title>Draft genome sequences of three bacterial strains isolated from Acacia saligna represent a potential new species within the genus Rhizobium.</title>
        <authorList>
            <person name="Tambong J.T."/>
            <person name="Mnasri B."/>
        </authorList>
    </citation>
    <scope>NUCLEOTIDE SEQUENCE [LARGE SCALE GENOMIC DNA]</scope>
    <source>
        <strain evidence="1 2">1AS12I</strain>
    </source>
</reference>
<keyword evidence="2" id="KW-1185">Reference proteome</keyword>
<proteinExistence type="predicted"/>